<proteinExistence type="predicted"/>
<keyword evidence="1" id="KW-0472">Membrane</keyword>
<protein>
    <submittedName>
        <fullName evidence="2">Uncharacterized protein</fullName>
    </submittedName>
</protein>
<keyword evidence="1" id="KW-0812">Transmembrane</keyword>
<keyword evidence="3" id="KW-1185">Reference proteome</keyword>
<accession>A0A3N2CWY6</accession>
<keyword evidence="1" id="KW-1133">Transmembrane helix</keyword>
<evidence type="ECO:0000313" key="3">
    <source>
        <dbReference type="Proteomes" id="UP000281738"/>
    </source>
</evidence>
<dbReference type="Proteomes" id="UP000281738">
    <property type="component" value="Unassembled WGS sequence"/>
</dbReference>
<feature type="transmembrane region" description="Helical" evidence="1">
    <location>
        <begin position="6"/>
        <end position="25"/>
    </location>
</feature>
<dbReference type="AlphaFoldDB" id="A0A3N2CWY6"/>
<gene>
    <name evidence="2" type="ORF">EDD33_2599</name>
</gene>
<dbReference type="RefSeq" id="WP_123391333.1">
    <property type="nucleotide sequence ID" value="NZ_RKHO01000001.1"/>
</dbReference>
<dbReference type="EMBL" id="RKHO01000001">
    <property type="protein sequence ID" value="ROR91724.1"/>
    <property type="molecule type" value="Genomic_DNA"/>
</dbReference>
<evidence type="ECO:0000313" key="2">
    <source>
        <dbReference type="EMBL" id="ROR91724.1"/>
    </source>
</evidence>
<name>A0A3N2CWY6_9ACTN</name>
<organism evidence="2 3">
    <name type="scientific">Nocardioides aurantiacus</name>
    <dbReference type="NCBI Taxonomy" id="86796"/>
    <lineage>
        <taxon>Bacteria</taxon>
        <taxon>Bacillati</taxon>
        <taxon>Actinomycetota</taxon>
        <taxon>Actinomycetes</taxon>
        <taxon>Propionibacteriales</taxon>
        <taxon>Nocardioidaceae</taxon>
        <taxon>Nocardioides</taxon>
    </lineage>
</organism>
<comment type="caution">
    <text evidence="2">The sequence shown here is derived from an EMBL/GenBank/DDBJ whole genome shotgun (WGS) entry which is preliminary data.</text>
</comment>
<sequence length="59" mass="6477">MTPDHLVGAALVLLSLAVLLVIYGPRFAAWVGGRKDDLARDRQARDDKAVRTWMDRGAA</sequence>
<evidence type="ECO:0000256" key="1">
    <source>
        <dbReference type="SAM" id="Phobius"/>
    </source>
</evidence>
<reference evidence="2 3" key="1">
    <citation type="submission" date="2018-11" db="EMBL/GenBank/DDBJ databases">
        <title>Sequencing the genomes of 1000 actinobacteria strains.</title>
        <authorList>
            <person name="Klenk H.-P."/>
        </authorList>
    </citation>
    <scope>NUCLEOTIDE SEQUENCE [LARGE SCALE GENOMIC DNA]</scope>
    <source>
        <strain evidence="2 3">DSM 12652</strain>
    </source>
</reference>